<keyword evidence="4" id="KW-1185">Reference proteome</keyword>
<evidence type="ECO:0000259" key="2">
    <source>
        <dbReference type="SMART" id="SM00685"/>
    </source>
</evidence>
<dbReference type="Pfam" id="PF21528">
    <property type="entry name" value="CC2D1A-B_DM14"/>
    <property type="match status" value="1"/>
</dbReference>
<sequence length="193" mass="21338">MAIKMANCQPILRLLRLLSNKFVVSSILSRESSTMENGVKTPTEELDKRIADVIQDIDKDVDDDVSEADENDPELLAELAKITGASRPAQSGQSAAERDTRSPVIVLPTTLMSKIQILKSRLEMYELAEKAAKEAKEEGRERRFARGIQTINEMLKTALNGDDVKVEDIPPEVSMKNVPTEAEETGVEAKEKA</sequence>
<dbReference type="InterPro" id="IPR006608">
    <property type="entry name" value="CC2D1A/B_DM14"/>
</dbReference>
<name>A0A7R8UYI4_HERIL</name>
<dbReference type="PANTHER" id="PTHR13076:SF9">
    <property type="entry name" value="COILED-COIL AND C2 DOMAIN-CONTAINING PROTEIN 1-LIKE"/>
    <property type="match status" value="1"/>
</dbReference>
<protein>
    <recommendedName>
        <fullName evidence="2">DM14 domain-containing protein</fullName>
    </recommendedName>
</protein>
<dbReference type="EMBL" id="LR899012">
    <property type="protein sequence ID" value="CAD7089479.1"/>
    <property type="molecule type" value="Genomic_DNA"/>
</dbReference>
<dbReference type="Proteomes" id="UP000594454">
    <property type="component" value="Chromosome 4"/>
</dbReference>
<dbReference type="GO" id="GO:0001227">
    <property type="term" value="F:DNA-binding transcription repressor activity, RNA polymerase II-specific"/>
    <property type="evidence" value="ECO:0007669"/>
    <property type="project" value="InterPro"/>
</dbReference>
<dbReference type="OrthoDB" id="19996at2759"/>
<organism evidence="3 4">
    <name type="scientific">Hermetia illucens</name>
    <name type="common">Black soldier fly</name>
    <dbReference type="NCBI Taxonomy" id="343691"/>
    <lineage>
        <taxon>Eukaryota</taxon>
        <taxon>Metazoa</taxon>
        <taxon>Ecdysozoa</taxon>
        <taxon>Arthropoda</taxon>
        <taxon>Hexapoda</taxon>
        <taxon>Insecta</taxon>
        <taxon>Pterygota</taxon>
        <taxon>Neoptera</taxon>
        <taxon>Endopterygota</taxon>
        <taxon>Diptera</taxon>
        <taxon>Brachycera</taxon>
        <taxon>Stratiomyomorpha</taxon>
        <taxon>Stratiomyidae</taxon>
        <taxon>Hermetiinae</taxon>
        <taxon>Hermetia</taxon>
    </lineage>
</organism>
<dbReference type="InParanoid" id="A0A7R8UYI4"/>
<feature type="region of interest" description="Disordered" evidence="1">
    <location>
        <begin position="162"/>
        <end position="193"/>
    </location>
</feature>
<evidence type="ECO:0000313" key="4">
    <source>
        <dbReference type="Proteomes" id="UP000594454"/>
    </source>
</evidence>
<dbReference type="SMART" id="SM00685">
    <property type="entry name" value="DM14"/>
    <property type="match status" value="1"/>
</dbReference>
<reference evidence="3 4" key="1">
    <citation type="submission" date="2020-11" db="EMBL/GenBank/DDBJ databases">
        <authorList>
            <person name="Wallbank WR R."/>
            <person name="Pardo Diaz C."/>
            <person name="Kozak K."/>
            <person name="Martin S."/>
            <person name="Jiggins C."/>
            <person name="Moest M."/>
            <person name="Warren A I."/>
            <person name="Generalovic N T."/>
            <person name="Byers J.R.P. K."/>
            <person name="Montejo-Kovacevich G."/>
            <person name="Yen C E."/>
        </authorList>
    </citation>
    <scope>NUCLEOTIDE SEQUENCE [LARGE SCALE GENOMIC DNA]</scope>
</reference>
<accession>A0A7R8UYI4</accession>
<dbReference type="PANTHER" id="PTHR13076">
    <property type="entry name" value="COILED-COIL AND C2 DOMAIN-CONTAINING PROTEIN 1-LIKE"/>
    <property type="match status" value="1"/>
</dbReference>
<dbReference type="AlphaFoldDB" id="A0A7R8UYI4"/>
<gene>
    <name evidence="3" type="ORF">HERILL_LOCUS12023</name>
</gene>
<evidence type="ECO:0000313" key="3">
    <source>
        <dbReference type="EMBL" id="CAD7089479.1"/>
    </source>
</evidence>
<evidence type="ECO:0000256" key="1">
    <source>
        <dbReference type="SAM" id="MobiDB-lite"/>
    </source>
</evidence>
<feature type="domain" description="DM14" evidence="2">
    <location>
        <begin position="115"/>
        <end position="173"/>
    </location>
</feature>
<proteinExistence type="predicted"/>
<dbReference type="InterPro" id="IPR039725">
    <property type="entry name" value="CC2D1A/B"/>
</dbReference>